<keyword evidence="8 13" id="KW-0249">Electron transport</keyword>
<evidence type="ECO:0000256" key="4">
    <source>
        <dbReference type="ARBA" id="ARBA00022448"/>
    </source>
</evidence>
<evidence type="ECO:0000313" key="15">
    <source>
        <dbReference type="Proteomes" id="UP000472262"/>
    </source>
</evidence>
<keyword evidence="10 13" id="KW-0496">Mitochondrion</keyword>
<evidence type="ECO:0000256" key="3">
    <source>
        <dbReference type="ARBA" id="ARBA00016324"/>
    </source>
</evidence>
<evidence type="ECO:0000256" key="13">
    <source>
        <dbReference type="RuleBase" id="RU368118"/>
    </source>
</evidence>
<evidence type="ECO:0000256" key="12">
    <source>
        <dbReference type="ARBA" id="ARBA00047105"/>
    </source>
</evidence>
<comment type="similarity">
    <text evidence="2 13">Belongs to the UQCRQ/QCR8 family.</text>
</comment>
<accession>A0A672NKZ8</accession>
<evidence type="ECO:0000256" key="2">
    <source>
        <dbReference type="ARBA" id="ARBA00007668"/>
    </source>
</evidence>
<keyword evidence="7 13" id="KW-0999">Mitochondrion inner membrane</keyword>
<dbReference type="GO" id="GO:0005743">
    <property type="term" value="C:mitochondrial inner membrane"/>
    <property type="evidence" value="ECO:0007669"/>
    <property type="project" value="UniProtKB-SubCell"/>
</dbReference>
<dbReference type="InterPro" id="IPR004205">
    <property type="entry name" value="Cyt_bc1_su8"/>
</dbReference>
<dbReference type="PANTHER" id="PTHR12119:SF2">
    <property type="entry name" value="CYTOCHROME B-C1 COMPLEX SUBUNIT 8"/>
    <property type="match status" value="1"/>
</dbReference>
<comment type="subcellular location">
    <subcellularLocation>
        <location evidence="1 13">Mitochondrion inner membrane</location>
        <topology evidence="1 13">Single-pass membrane protein</topology>
    </subcellularLocation>
</comment>
<proteinExistence type="inferred from homology"/>
<keyword evidence="9 13" id="KW-1133">Transmembrane helix</keyword>
<dbReference type="PANTHER" id="PTHR12119">
    <property type="entry name" value="UBIQUINOL-CYTOCHROME C REDUCTASE COMPLEX UBIQUINONE-BINDING PROTEIN QP-C"/>
    <property type="match status" value="1"/>
</dbReference>
<evidence type="ECO:0000256" key="8">
    <source>
        <dbReference type="ARBA" id="ARBA00022982"/>
    </source>
</evidence>
<dbReference type="Proteomes" id="UP000472262">
    <property type="component" value="Unassembled WGS sequence"/>
</dbReference>
<protein>
    <recommendedName>
        <fullName evidence="3 13">Cytochrome b-c1 complex subunit 8</fullName>
    </recommendedName>
    <alternativeName>
        <fullName evidence="13">Complex III subunit 8</fullName>
    </alternativeName>
</protein>
<evidence type="ECO:0000256" key="7">
    <source>
        <dbReference type="ARBA" id="ARBA00022792"/>
    </source>
</evidence>
<dbReference type="AlphaFoldDB" id="A0A672NKZ8"/>
<dbReference type="GO" id="GO:0045275">
    <property type="term" value="C:respiratory chain complex III"/>
    <property type="evidence" value="ECO:0007669"/>
    <property type="project" value="UniProtKB-UniRule"/>
</dbReference>
<keyword evidence="6 13" id="KW-0812">Transmembrane</keyword>
<reference evidence="14" key="1">
    <citation type="submission" date="2025-08" db="UniProtKB">
        <authorList>
            <consortium name="Ensembl"/>
        </authorList>
    </citation>
    <scope>IDENTIFICATION</scope>
</reference>
<dbReference type="Pfam" id="PF02939">
    <property type="entry name" value="UcrQ"/>
    <property type="match status" value="1"/>
</dbReference>
<evidence type="ECO:0000256" key="11">
    <source>
        <dbReference type="ARBA" id="ARBA00023136"/>
    </source>
</evidence>
<keyword evidence="5 13" id="KW-0679">Respiratory chain</keyword>
<name>A0A672NKZ8_SINGR</name>
<feature type="transmembrane region" description="Helical" evidence="13">
    <location>
        <begin position="50"/>
        <end position="69"/>
    </location>
</feature>
<comment type="function">
    <text evidence="13">Component of the ubiquinol-cytochrome c oxidoreductase, a multisubunit transmembrane complex that is part of the mitochondrial electron transport chain which drives oxidative phosphorylation. The complex plays an important role in the uptake of multiple carbon sources present in different host niches.</text>
</comment>
<keyword evidence="4 13" id="KW-0813">Transport</keyword>
<keyword evidence="15" id="KW-1185">Reference proteome</keyword>
<dbReference type="Gene3D" id="1.20.5.210">
    <property type="entry name" value="Cytochrome b-c1 complex subunit 8"/>
    <property type="match status" value="1"/>
</dbReference>
<reference evidence="14" key="2">
    <citation type="submission" date="2025-09" db="UniProtKB">
        <authorList>
            <consortium name="Ensembl"/>
        </authorList>
    </citation>
    <scope>IDENTIFICATION</scope>
</reference>
<evidence type="ECO:0000256" key="9">
    <source>
        <dbReference type="ARBA" id="ARBA00022989"/>
    </source>
</evidence>
<dbReference type="InParanoid" id="A0A672NKZ8"/>
<evidence type="ECO:0000256" key="1">
    <source>
        <dbReference type="ARBA" id="ARBA00004434"/>
    </source>
</evidence>
<dbReference type="SUPFAM" id="SSF81508">
    <property type="entry name" value="Ubiquinone-binding protein QP-C of cytochrome bc1 complex (Ubiquinol-cytochrome c reductase)"/>
    <property type="match status" value="1"/>
</dbReference>
<dbReference type="Ensembl" id="ENSSGRT00000053777.1">
    <property type="protein sequence ID" value="ENSSGRP00000050338.1"/>
    <property type="gene ID" value="ENSSGRG00000026673.1"/>
</dbReference>
<dbReference type="GO" id="GO:0006122">
    <property type="term" value="P:mitochondrial electron transport, ubiquinol to cytochrome c"/>
    <property type="evidence" value="ECO:0007669"/>
    <property type="project" value="UniProtKB-UniRule"/>
</dbReference>
<comment type="subunit">
    <text evidence="12 13">Component of the ubiquinol-cytochrome c oxidoreductase (cytochrome b-c1 complex, complex III, CIII), a multisubunit enzyme composed of 11 subunits. The complex is composed of 3 respiratory subunits cytochrome b, cytochrome c1 and Rieske protein UQCRFS1, 2 core protein subunits UQCRC1/QCR1 and UQCRC2/QCR2, and 6 low-molecular weight protein subunits UQCRH/QCR6, UQCRB/QCR7, UQCRQ/QCR8, UQCR10/QCR9, UQCR11/QCR10 and subunit 9, the cleavage product of Rieske protein UQCRFS1. The complex exists as an obligatory dimer and forms supercomplexes (SCs) in the inner mitochondrial membrane with NADH-ubiquinone oxidoreductase (complex I, CI) and cytochrome c oxidase (complex IV, CIV), resulting in different assemblies (supercomplex SCI(1)III(2)IV(1) and megacomplex MCI(2)III(2)IV(2)). Interacts with UQCC6.</text>
</comment>
<dbReference type="InterPro" id="IPR036642">
    <property type="entry name" value="Cyt_bc1_su8_sf"/>
</dbReference>
<evidence type="ECO:0000256" key="6">
    <source>
        <dbReference type="ARBA" id="ARBA00022692"/>
    </source>
</evidence>
<sequence length="96" mass="11022">MSKCSEISFRGAIGRHFGDLAKIRHVISYSIPPFEQRAFPNYVSEGIPNVWIRFITSVAPLTVLMYLTYTWGSRKIIVKNGFLTCCQLSRRFSFVV</sequence>
<evidence type="ECO:0000256" key="10">
    <source>
        <dbReference type="ARBA" id="ARBA00023128"/>
    </source>
</evidence>
<evidence type="ECO:0000256" key="5">
    <source>
        <dbReference type="ARBA" id="ARBA00022660"/>
    </source>
</evidence>
<keyword evidence="11 13" id="KW-0472">Membrane</keyword>
<evidence type="ECO:0000313" key="14">
    <source>
        <dbReference type="Ensembl" id="ENSSGRP00000050338.1"/>
    </source>
</evidence>
<organism evidence="14 15">
    <name type="scientific">Sinocyclocheilus grahami</name>
    <name type="common">Dianchi golden-line fish</name>
    <name type="synonym">Barbus grahami</name>
    <dbReference type="NCBI Taxonomy" id="75366"/>
    <lineage>
        <taxon>Eukaryota</taxon>
        <taxon>Metazoa</taxon>
        <taxon>Chordata</taxon>
        <taxon>Craniata</taxon>
        <taxon>Vertebrata</taxon>
        <taxon>Euteleostomi</taxon>
        <taxon>Actinopterygii</taxon>
        <taxon>Neopterygii</taxon>
        <taxon>Teleostei</taxon>
        <taxon>Ostariophysi</taxon>
        <taxon>Cypriniformes</taxon>
        <taxon>Cyprinidae</taxon>
        <taxon>Cyprininae</taxon>
        <taxon>Sinocyclocheilus</taxon>
    </lineage>
</organism>